<comment type="caution">
    <text evidence="2">The sequence shown here is derived from an EMBL/GenBank/DDBJ whole genome shotgun (WGS) entry which is preliminary data.</text>
</comment>
<dbReference type="InterPro" id="IPR023696">
    <property type="entry name" value="Ureohydrolase_dom_sf"/>
</dbReference>
<comment type="similarity">
    <text evidence="1">Belongs to the arginase family.</text>
</comment>
<dbReference type="AlphaFoldDB" id="A0A508A1H1"/>
<reference evidence="2 3" key="1">
    <citation type="submission" date="2019-06" db="EMBL/GenBank/DDBJ databases">
        <title>Flavibacter putida gen. nov., sp. nov., a novel marine bacterium of the family Flavobacteriaceae isolated from coastal seawater.</title>
        <authorList>
            <person name="Feng X."/>
        </authorList>
    </citation>
    <scope>NUCLEOTIDE SEQUENCE [LARGE SCALE GENOMIC DNA]</scope>
    <source>
        <strain evidence="2 3">PLHSN227</strain>
    </source>
</reference>
<dbReference type="EMBL" id="VIAR01000003">
    <property type="protein sequence ID" value="TQD39672.1"/>
    <property type="molecule type" value="Genomic_DNA"/>
</dbReference>
<keyword evidence="3" id="KW-1185">Reference proteome</keyword>
<dbReference type="SUPFAM" id="SSF52768">
    <property type="entry name" value="Arginase/deacetylase"/>
    <property type="match status" value="1"/>
</dbReference>
<accession>A0A508A1H1</accession>
<evidence type="ECO:0000313" key="2">
    <source>
        <dbReference type="EMBL" id="TQD39672.1"/>
    </source>
</evidence>
<dbReference type="GO" id="GO:0016813">
    <property type="term" value="F:hydrolase activity, acting on carbon-nitrogen (but not peptide) bonds, in linear amidines"/>
    <property type="evidence" value="ECO:0007669"/>
    <property type="project" value="UniProtKB-ARBA"/>
</dbReference>
<dbReference type="Gene3D" id="3.40.800.10">
    <property type="entry name" value="Ureohydrolase domain"/>
    <property type="match status" value="1"/>
</dbReference>
<organism evidence="2 3">
    <name type="scientific">Haloflavibacter putidus</name>
    <dbReference type="NCBI Taxonomy" id="2576776"/>
    <lineage>
        <taxon>Bacteria</taxon>
        <taxon>Pseudomonadati</taxon>
        <taxon>Bacteroidota</taxon>
        <taxon>Flavobacteriia</taxon>
        <taxon>Flavobacteriales</taxon>
        <taxon>Flavobacteriaceae</taxon>
        <taxon>Haloflavibacter</taxon>
    </lineage>
</organism>
<dbReference type="Proteomes" id="UP000317169">
    <property type="component" value="Unassembled WGS sequence"/>
</dbReference>
<evidence type="ECO:0000256" key="1">
    <source>
        <dbReference type="PROSITE-ProRule" id="PRU00742"/>
    </source>
</evidence>
<dbReference type="OrthoDB" id="931936at2"/>
<protein>
    <submittedName>
        <fullName evidence="2">Formimidoylglutamase</fullName>
    </submittedName>
</protein>
<evidence type="ECO:0000313" key="3">
    <source>
        <dbReference type="Proteomes" id="UP000317169"/>
    </source>
</evidence>
<name>A0A508A1H1_9FLAO</name>
<sequence>MEFDFLKSVKSEIFEEAQKQHPDTLGKRTHFNTSEEDLPNLDGVNIAIFGVLENRQSVKNTDSRFDFDKLREEFYKLFAGNWDIQIADLGDIAPGDSVEDTYYAVQKLNNYLINRKILPIMLGGSQDLVYAQYRAYDDFGRMVNFVNIDACFDFGDTEQSINSKSYVGKMVVDRPYNLFNYANIGYQTYFNAQSEIDLIDKLFFEAYRLGDIAGNLKLAEPVLRDADFVAIDVNSIASENILGSFASPNGFNNREICAISRYAGISDKVSSFGIYHIENLDFSKNNFMLLSQILWYFIEGVNYRKNEQQVNSSKKSLITYKVPINDDILSFYKSELSGRWWVEIPFSDTVNNKLRKNTLLPCSYEDYLEACNQNIPERWFKAKMKNEI</sequence>
<proteinExistence type="inferred from homology"/>
<dbReference type="InterPro" id="IPR006035">
    <property type="entry name" value="Ureohydrolase"/>
</dbReference>
<dbReference type="PROSITE" id="PS51409">
    <property type="entry name" value="ARGINASE_2"/>
    <property type="match status" value="1"/>
</dbReference>
<dbReference type="GO" id="GO:0046872">
    <property type="term" value="F:metal ion binding"/>
    <property type="evidence" value="ECO:0007669"/>
    <property type="project" value="InterPro"/>
</dbReference>
<dbReference type="CDD" id="cd09988">
    <property type="entry name" value="Formimidoylglutamase"/>
    <property type="match status" value="1"/>
</dbReference>
<dbReference type="RefSeq" id="WP_141420915.1">
    <property type="nucleotide sequence ID" value="NZ_VIAR01000003.1"/>
</dbReference>
<gene>
    <name evidence="2" type="ORF">FKR84_04020</name>
</gene>
<dbReference type="Pfam" id="PF00491">
    <property type="entry name" value="Arginase"/>
    <property type="match status" value="1"/>
</dbReference>